<gene>
    <name evidence="2" type="ORF">CICLE_v10006200mg</name>
</gene>
<proteinExistence type="predicted"/>
<name>V4S8L9_CITCL</name>
<dbReference type="Proteomes" id="UP000030687">
    <property type="component" value="Unassembled WGS sequence"/>
</dbReference>
<organism evidence="2 3">
    <name type="scientific">Citrus clementina</name>
    <name type="common">Clementine</name>
    <name type="synonym">Citrus deliciosa x Citrus sinensis</name>
    <dbReference type="NCBI Taxonomy" id="85681"/>
    <lineage>
        <taxon>Eukaryota</taxon>
        <taxon>Viridiplantae</taxon>
        <taxon>Streptophyta</taxon>
        <taxon>Embryophyta</taxon>
        <taxon>Tracheophyta</taxon>
        <taxon>Spermatophyta</taxon>
        <taxon>Magnoliopsida</taxon>
        <taxon>eudicotyledons</taxon>
        <taxon>Gunneridae</taxon>
        <taxon>Pentapetalae</taxon>
        <taxon>rosids</taxon>
        <taxon>malvids</taxon>
        <taxon>Sapindales</taxon>
        <taxon>Rutaceae</taxon>
        <taxon>Aurantioideae</taxon>
        <taxon>Citrus</taxon>
    </lineage>
</organism>
<keyword evidence="1" id="KW-0812">Transmembrane</keyword>
<evidence type="ECO:0000313" key="2">
    <source>
        <dbReference type="EMBL" id="ESR35170.1"/>
    </source>
</evidence>
<sequence>MAMAERFATKEAYIMLHFALVFVEEYLGVFEDFFFLAVKSLSFIYAVLHLNNQQSTHFSKANLTPNSLENLAADKNPNLHKFFFFFFFFFFYNLLKLKKATSMHPGSYKLNIKPIIVSIFSRVLLDLVKKN</sequence>
<feature type="transmembrane region" description="Helical" evidence="1">
    <location>
        <begin position="78"/>
        <end position="95"/>
    </location>
</feature>
<dbReference type="InParanoid" id="V4S8L9"/>
<dbReference type="EMBL" id="KI537036">
    <property type="protein sequence ID" value="ESR35170.1"/>
    <property type="molecule type" value="Genomic_DNA"/>
</dbReference>
<accession>V4S8L9</accession>
<evidence type="ECO:0000256" key="1">
    <source>
        <dbReference type="SAM" id="Phobius"/>
    </source>
</evidence>
<protein>
    <submittedName>
        <fullName evidence="2">Uncharacterized protein</fullName>
    </submittedName>
</protein>
<dbReference type="KEGG" id="cic:CICLE_v10006200mg"/>
<dbReference type="AlphaFoldDB" id="V4S8L9"/>
<keyword evidence="3" id="KW-1185">Reference proteome</keyword>
<dbReference type="Gramene" id="ESR35170">
    <property type="protein sequence ID" value="ESR35170"/>
    <property type="gene ID" value="CICLE_v10006200mg"/>
</dbReference>
<feature type="transmembrane region" description="Helical" evidence="1">
    <location>
        <begin position="12"/>
        <end position="30"/>
    </location>
</feature>
<evidence type="ECO:0000313" key="3">
    <source>
        <dbReference type="Proteomes" id="UP000030687"/>
    </source>
</evidence>
<reference evidence="2 3" key="1">
    <citation type="submission" date="2013-10" db="EMBL/GenBank/DDBJ databases">
        <authorList>
            <consortium name="International Citrus Genome Consortium"/>
            <person name="Jenkins J."/>
            <person name="Schmutz J."/>
            <person name="Prochnik S."/>
            <person name="Rokhsar D."/>
            <person name="Gmitter F."/>
            <person name="Ollitrault P."/>
            <person name="Machado M."/>
            <person name="Talon M."/>
            <person name="Wincker P."/>
            <person name="Jaillon O."/>
            <person name="Morgante M."/>
        </authorList>
    </citation>
    <scope>NUCLEOTIDE SEQUENCE</scope>
    <source>
        <strain evidence="3">cv. Clemenules</strain>
    </source>
</reference>
<keyword evidence="1" id="KW-1133">Transmembrane helix</keyword>
<keyword evidence="1" id="KW-0472">Membrane</keyword>